<dbReference type="PROSITE" id="PS51170">
    <property type="entry name" value="CW"/>
    <property type="match status" value="1"/>
</dbReference>
<dbReference type="Proteomes" id="UP000247612">
    <property type="component" value="Unassembled WGS sequence"/>
</dbReference>
<feature type="repeat" description="Cell wall-binding" evidence="2">
    <location>
        <begin position="87"/>
        <end position="106"/>
    </location>
</feature>
<dbReference type="STRING" id="1034346.GCA_000313565_03025"/>
<comment type="caution">
    <text evidence="4">The sequence shown here is derived from an EMBL/GenBank/DDBJ whole genome shotgun (WGS) entry which is preliminary data.</text>
</comment>
<reference evidence="4 5" key="1">
    <citation type="submission" date="2018-05" db="EMBL/GenBank/DDBJ databases">
        <title>Genomic Encyclopedia of Type Strains, Phase IV (KMG-IV): sequencing the most valuable type-strain genomes for metagenomic binning, comparative biology and taxonomic classification.</title>
        <authorList>
            <person name="Goeker M."/>
        </authorList>
    </citation>
    <scope>NUCLEOTIDE SEQUENCE [LARGE SCALE GENOMIC DNA]</scope>
    <source>
        <strain evidence="4 5">JC118</strain>
    </source>
</reference>
<name>A0A318KP07_9FIRM</name>
<keyword evidence="3" id="KW-0732">Signal</keyword>
<protein>
    <submittedName>
        <fullName evidence="4">Putative cell wall binding repeat protein</fullName>
    </submittedName>
</protein>
<accession>A0A318KP07</accession>
<dbReference type="Pfam" id="PF01473">
    <property type="entry name" value="Choline_bind_1"/>
    <property type="match status" value="2"/>
</dbReference>
<sequence length="284" mass="33763">MKKISALVLALLMLFTSAPIKAEESAGWIKEDGIYYFYENGQKKTGWIKDSMNCWYYLDYKTGAMKTGWAADGNKWYWLNPFNGIMQTGWQTINEKKYFFTDSGDMVVGKIRLLDNLYTFANDGSLIKTEKYDLICNFDTAIDEAYNLNGYIDQLTTFFHDDLKETARNIKKEKYIEYVYEQIDDMYNQFESLSYADSTCFKEEYNDDRLYVVEIKTWFDEFVETKKLPKYFPEFNIDILNQMLTTVDYFLGDFNTNSENTAEFIKNQTEWYQEVYADYKKFVK</sequence>
<organism evidence="4 5">
    <name type="scientific">Dielma fastidiosa</name>
    <dbReference type="NCBI Taxonomy" id="1034346"/>
    <lineage>
        <taxon>Bacteria</taxon>
        <taxon>Bacillati</taxon>
        <taxon>Bacillota</taxon>
        <taxon>Erysipelotrichia</taxon>
        <taxon>Erysipelotrichales</taxon>
        <taxon>Erysipelotrichaceae</taxon>
        <taxon>Dielma</taxon>
    </lineage>
</organism>
<dbReference type="Gene3D" id="2.10.270.10">
    <property type="entry name" value="Cholin Binding"/>
    <property type="match status" value="1"/>
</dbReference>
<feature type="signal peptide" evidence="3">
    <location>
        <begin position="1"/>
        <end position="22"/>
    </location>
</feature>
<dbReference type="InterPro" id="IPR018337">
    <property type="entry name" value="Cell_wall/Cho-bd_repeat"/>
</dbReference>
<dbReference type="AlphaFoldDB" id="A0A318KP07"/>
<dbReference type="EMBL" id="QJKH01000007">
    <property type="protein sequence ID" value="PXX78488.1"/>
    <property type="molecule type" value="Genomic_DNA"/>
</dbReference>
<dbReference type="SUPFAM" id="SSF69360">
    <property type="entry name" value="Cell wall binding repeat"/>
    <property type="match status" value="1"/>
</dbReference>
<proteinExistence type="predicted"/>
<evidence type="ECO:0000256" key="1">
    <source>
        <dbReference type="ARBA" id="ARBA00022737"/>
    </source>
</evidence>
<feature type="chain" id="PRO_5016267241" evidence="3">
    <location>
        <begin position="23"/>
        <end position="284"/>
    </location>
</feature>
<dbReference type="Pfam" id="PF19127">
    <property type="entry name" value="Choline_bind_3"/>
    <property type="match status" value="1"/>
</dbReference>
<evidence type="ECO:0000313" key="5">
    <source>
        <dbReference type="Proteomes" id="UP000247612"/>
    </source>
</evidence>
<evidence type="ECO:0000313" key="4">
    <source>
        <dbReference type="EMBL" id="PXX78488.1"/>
    </source>
</evidence>
<evidence type="ECO:0000256" key="3">
    <source>
        <dbReference type="SAM" id="SignalP"/>
    </source>
</evidence>
<gene>
    <name evidence="4" type="ORF">DES51_10728</name>
</gene>
<keyword evidence="1" id="KW-0677">Repeat</keyword>
<evidence type="ECO:0000256" key="2">
    <source>
        <dbReference type="PROSITE-ProRule" id="PRU00591"/>
    </source>
</evidence>
<keyword evidence="5" id="KW-1185">Reference proteome</keyword>
<dbReference type="RefSeq" id="WP_022939302.1">
    <property type="nucleotide sequence ID" value="NZ_CABKRQ010000008.1"/>
</dbReference>